<evidence type="ECO:0000313" key="4">
    <source>
        <dbReference type="Proteomes" id="UP000008068"/>
    </source>
</evidence>
<evidence type="ECO:0000259" key="2">
    <source>
        <dbReference type="Pfam" id="PF01827"/>
    </source>
</evidence>
<evidence type="ECO:0000313" key="3">
    <source>
        <dbReference type="EMBL" id="EGT50086.1"/>
    </source>
</evidence>
<dbReference type="Pfam" id="PF01827">
    <property type="entry name" value="FTH"/>
    <property type="match status" value="1"/>
</dbReference>
<feature type="domain" description="F-box" evidence="1">
    <location>
        <begin position="35"/>
        <end position="65"/>
    </location>
</feature>
<feature type="domain" description="DUF38" evidence="2">
    <location>
        <begin position="147"/>
        <end position="256"/>
    </location>
</feature>
<dbReference type="Proteomes" id="UP000008068">
    <property type="component" value="Unassembled WGS sequence"/>
</dbReference>
<reference evidence="4" key="1">
    <citation type="submission" date="2011-07" db="EMBL/GenBank/DDBJ databases">
        <authorList>
            <consortium name="Caenorhabditis brenneri Sequencing and Analysis Consortium"/>
            <person name="Wilson R.K."/>
        </authorList>
    </citation>
    <scope>NUCLEOTIDE SEQUENCE [LARGE SCALE GENOMIC DNA]</scope>
    <source>
        <strain evidence="4">PB2801</strain>
    </source>
</reference>
<dbReference type="EMBL" id="GL379827">
    <property type="protein sequence ID" value="EGT50086.1"/>
    <property type="molecule type" value="Genomic_DNA"/>
</dbReference>
<dbReference type="InterPro" id="IPR002900">
    <property type="entry name" value="DUF38/FTH_CAE_spp"/>
</dbReference>
<dbReference type="PANTHER" id="PTHR23014">
    <property type="entry name" value="F-BOX A PROTEIN"/>
    <property type="match status" value="1"/>
</dbReference>
<sequence length="265" mass="31414">MGLIDMLDAYFLKKMENKDKENGEKEKEERIGLTTLPMLAFKEIIGKLDFQSVQNIRATCKTLRKRTPYPHEKITSIQINIKSDCTAVFLHTSDKSYVMTVPQSENCWESLLLFDWDLIFHKRTTPLRKFSIWYNRYYDDPQFSFVYKFFRLILKSRPPLLVKNLFLSASDQDDVLSILQFCDSKHLKSIKLDGDIGANFDEDKVFHLNKLYDLEQWKNAEEFELWDVRDFAENDLNPDLAPFAHFLYLSIPWSEVQEDRGRRRG</sequence>
<proteinExistence type="predicted"/>
<dbReference type="Pfam" id="PF00646">
    <property type="entry name" value="F-box"/>
    <property type="match status" value="1"/>
</dbReference>
<protein>
    <submittedName>
        <fullName evidence="3">Uncharacterized protein</fullName>
    </submittedName>
</protein>
<dbReference type="HOGENOM" id="CLU_1050641_0_0_1"/>
<dbReference type="eggNOG" id="ENOG502R6X0">
    <property type="taxonomic scope" value="Eukaryota"/>
</dbReference>
<evidence type="ECO:0000259" key="1">
    <source>
        <dbReference type="Pfam" id="PF00646"/>
    </source>
</evidence>
<organism evidence="4">
    <name type="scientific">Caenorhabditis brenneri</name>
    <name type="common">Nematode worm</name>
    <dbReference type="NCBI Taxonomy" id="135651"/>
    <lineage>
        <taxon>Eukaryota</taxon>
        <taxon>Metazoa</taxon>
        <taxon>Ecdysozoa</taxon>
        <taxon>Nematoda</taxon>
        <taxon>Chromadorea</taxon>
        <taxon>Rhabditida</taxon>
        <taxon>Rhabditina</taxon>
        <taxon>Rhabditomorpha</taxon>
        <taxon>Rhabditoidea</taxon>
        <taxon>Rhabditidae</taxon>
        <taxon>Peloderinae</taxon>
        <taxon>Caenorhabditis</taxon>
    </lineage>
</organism>
<dbReference type="InParanoid" id="G0N1G2"/>
<gene>
    <name evidence="3" type="ORF">CAEBREN_02630</name>
</gene>
<dbReference type="AlphaFoldDB" id="G0N1G2"/>
<accession>G0N1G2</accession>
<dbReference type="PANTHER" id="PTHR23014:SF1">
    <property type="entry name" value="DUF38 DOMAIN-CONTAINING PROTEIN-RELATED"/>
    <property type="match status" value="1"/>
</dbReference>
<dbReference type="InterPro" id="IPR001810">
    <property type="entry name" value="F-box_dom"/>
</dbReference>
<name>G0N1G2_CAEBE</name>
<keyword evidence="4" id="KW-1185">Reference proteome</keyword>